<evidence type="ECO:0000313" key="2">
    <source>
        <dbReference type="EMBL" id="WAQ81561.1"/>
    </source>
</evidence>
<evidence type="ECO:0000313" key="3">
    <source>
        <dbReference type="Proteomes" id="UP001164743"/>
    </source>
</evidence>
<dbReference type="EMBL" id="CP110421">
    <property type="protein sequence ID" value="WAQ81561.1"/>
    <property type="molecule type" value="Genomic_DNA"/>
</dbReference>
<feature type="compositionally biased region" description="Polar residues" evidence="1">
    <location>
        <begin position="180"/>
        <end position="189"/>
    </location>
</feature>
<keyword evidence="3" id="KW-1185">Reference proteome</keyword>
<name>A0ABY7C8R0_9BASI</name>
<gene>
    <name evidence="2" type="ORF">PtA15_1A903</name>
</gene>
<proteinExistence type="predicted"/>
<evidence type="ECO:0008006" key="4">
    <source>
        <dbReference type="Google" id="ProtNLM"/>
    </source>
</evidence>
<dbReference type="Proteomes" id="UP001164743">
    <property type="component" value="Chromosome 1A"/>
</dbReference>
<dbReference type="RefSeq" id="XP_053017116.1">
    <property type="nucleotide sequence ID" value="XM_053165979.1"/>
</dbReference>
<sequence length="272" mass="30419">MLLNDTNYTSWKAYIQQRLQDEGLLAITLGDQLMPQQDGTDGKEIEEFKKKSRLAFYLLIKAIDDSAMRNLRSIKFKNNPDEFVEQIRASFANMEHAGLQFDETTWMVLFLSQLPRNLSDSIVNRNDQDVSSTHSQQSSISSCDHLFEKLKALSITPANTYQIPKPNENQKHGPPPPSYQVLSCTQCNKKGHDPNSSDNDGWRATATPKQSTSDQSGWNEPAQSPAPPSATQAGWNDSTPSPAAFVNESGWTDNVHDFKTLSTPSGWDNPQE</sequence>
<protein>
    <recommendedName>
        <fullName evidence="4">DUF4219 domain-containing protein</fullName>
    </recommendedName>
</protein>
<feature type="region of interest" description="Disordered" evidence="1">
    <location>
        <begin position="160"/>
        <end position="272"/>
    </location>
</feature>
<accession>A0ABY7C8R0</accession>
<evidence type="ECO:0000256" key="1">
    <source>
        <dbReference type="SAM" id="MobiDB-lite"/>
    </source>
</evidence>
<feature type="compositionally biased region" description="Polar residues" evidence="1">
    <location>
        <begin position="207"/>
        <end position="218"/>
    </location>
</feature>
<reference evidence="2" key="1">
    <citation type="submission" date="2022-10" db="EMBL/GenBank/DDBJ databases">
        <title>Puccinia triticina Genome sequencing and assembly.</title>
        <authorList>
            <person name="Li C."/>
        </authorList>
    </citation>
    <scope>NUCLEOTIDE SEQUENCE</scope>
    <source>
        <strain evidence="2">Pt15</strain>
    </source>
</reference>
<organism evidence="2 3">
    <name type="scientific">Puccinia triticina</name>
    <dbReference type="NCBI Taxonomy" id="208348"/>
    <lineage>
        <taxon>Eukaryota</taxon>
        <taxon>Fungi</taxon>
        <taxon>Dikarya</taxon>
        <taxon>Basidiomycota</taxon>
        <taxon>Pucciniomycotina</taxon>
        <taxon>Pucciniomycetes</taxon>
        <taxon>Pucciniales</taxon>
        <taxon>Pucciniaceae</taxon>
        <taxon>Puccinia</taxon>
    </lineage>
</organism>
<feature type="compositionally biased region" description="Polar residues" evidence="1">
    <location>
        <begin position="260"/>
        <end position="272"/>
    </location>
</feature>
<dbReference type="GeneID" id="77806874"/>